<evidence type="ECO:0000256" key="1">
    <source>
        <dbReference type="ARBA" id="ARBA00022516"/>
    </source>
</evidence>
<evidence type="ECO:0000256" key="4">
    <source>
        <dbReference type="ARBA" id="ARBA00022737"/>
    </source>
</evidence>
<evidence type="ECO:0000259" key="8">
    <source>
        <dbReference type="Pfam" id="PF04613"/>
    </source>
</evidence>
<evidence type="ECO:0000313" key="10">
    <source>
        <dbReference type="Proteomes" id="UP001055167"/>
    </source>
</evidence>
<dbReference type="PANTHER" id="PTHR43378">
    <property type="entry name" value="UDP-3-O-ACYLGLUCOSAMINE N-ACYLTRANSFERASE"/>
    <property type="match status" value="1"/>
</dbReference>
<reference evidence="9" key="1">
    <citation type="journal article" date="2021" name="Front. Microbiol.">
        <title>Comprehensive Comparative Genomics and Phenotyping of Methylobacterium Species.</title>
        <authorList>
            <person name="Alessa O."/>
            <person name="Ogura Y."/>
            <person name="Fujitani Y."/>
            <person name="Takami H."/>
            <person name="Hayashi T."/>
            <person name="Sahin N."/>
            <person name="Tani A."/>
        </authorList>
    </citation>
    <scope>NUCLEOTIDE SEQUENCE</scope>
    <source>
        <strain evidence="9">KCTC 52305</strain>
    </source>
</reference>
<gene>
    <name evidence="9" type="primary">lpxD_2</name>
    <name evidence="7" type="synonym">lpxD</name>
    <name evidence="9" type="ORF">OPKNFCMD_6139</name>
</gene>
<comment type="caution">
    <text evidence="9">The sequence shown here is derived from an EMBL/GenBank/DDBJ whole genome shotgun (WGS) entry which is preliminary data.</text>
</comment>
<dbReference type="Gene3D" id="2.160.10.10">
    <property type="entry name" value="Hexapeptide repeat proteins"/>
    <property type="match status" value="1"/>
</dbReference>
<comment type="similarity">
    <text evidence="7">Belongs to the transferase hexapeptide repeat family. LpxD subfamily.</text>
</comment>
<keyword evidence="3 7" id="KW-0808">Transferase</keyword>
<comment type="function">
    <text evidence="7">Catalyzes the N-acylation of UDP-3-O-acylglucosamine using 3-hydroxyacyl-ACP as the acyl donor. Is involved in the biosynthesis of lipid A, a phosphorylated glycolipid that anchors the lipopolysaccharide to the outer membrane of the cell.</text>
</comment>
<protein>
    <recommendedName>
        <fullName evidence="7">UDP-3-O-acylglucosamine N-acyltransferase</fullName>
        <ecNumber evidence="7">2.3.1.191</ecNumber>
    </recommendedName>
</protein>
<dbReference type="EMBL" id="BPQH01000028">
    <property type="protein sequence ID" value="GJD53364.1"/>
    <property type="molecule type" value="Genomic_DNA"/>
</dbReference>
<dbReference type="RefSeq" id="WP_128562983.1">
    <property type="nucleotide sequence ID" value="NZ_BPQH01000028.1"/>
</dbReference>
<reference evidence="9" key="2">
    <citation type="submission" date="2021-08" db="EMBL/GenBank/DDBJ databases">
        <authorList>
            <person name="Tani A."/>
            <person name="Ola A."/>
            <person name="Ogura Y."/>
            <person name="Katsura K."/>
            <person name="Hayashi T."/>
        </authorList>
    </citation>
    <scope>NUCLEOTIDE SEQUENCE</scope>
    <source>
        <strain evidence="9">KCTC 52305</strain>
    </source>
</reference>
<dbReference type="Pfam" id="PF04613">
    <property type="entry name" value="LpxD"/>
    <property type="match status" value="1"/>
</dbReference>
<dbReference type="SUPFAM" id="SSF51161">
    <property type="entry name" value="Trimeric LpxA-like enzymes"/>
    <property type="match status" value="1"/>
</dbReference>
<evidence type="ECO:0000256" key="3">
    <source>
        <dbReference type="ARBA" id="ARBA00022679"/>
    </source>
</evidence>
<evidence type="ECO:0000313" key="9">
    <source>
        <dbReference type="EMBL" id="GJD53364.1"/>
    </source>
</evidence>
<dbReference type="InterPro" id="IPR001451">
    <property type="entry name" value="Hexapep"/>
</dbReference>
<dbReference type="NCBIfam" id="NF002060">
    <property type="entry name" value="PRK00892.1"/>
    <property type="match status" value="1"/>
</dbReference>
<evidence type="ECO:0000256" key="5">
    <source>
        <dbReference type="ARBA" id="ARBA00023098"/>
    </source>
</evidence>
<comment type="catalytic activity">
    <reaction evidence="7">
        <text>a UDP-3-O-[(3R)-3-hydroxyacyl]-alpha-D-glucosamine + a (3R)-hydroxyacyl-[ACP] = a UDP-2-N,3-O-bis[(3R)-3-hydroxyacyl]-alpha-D-glucosamine + holo-[ACP] + H(+)</text>
        <dbReference type="Rhea" id="RHEA:53836"/>
        <dbReference type="Rhea" id="RHEA-COMP:9685"/>
        <dbReference type="Rhea" id="RHEA-COMP:9945"/>
        <dbReference type="ChEBI" id="CHEBI:15378"/>
        <dbReference type="ChEBI" id="CHEBI:64479"/>
        <dbReference type="ChEBI" id="CHEBI:78827"/>
        <dbReference type="ChEBI" id="CHEBI:137740"/>
        <dbReference type="ChEBI" id="CHEBI:137748"/>
        <dbReference type="EC" id="2.3.1.191"/>
    </reaction>
</comment>
<dbReference type="InterPro" id="IPR020573">
    <property type="entry name" value="UDP_GlcNAc_AcTrfase_non-rep"/>
</dbReference>
<dbReference type="Proteomes" id="UP001055167">
    <property type="component" value="Unassembled WGS sequence"/>
</dbReference>
<keyword evidence="4 7" id="KW-0677">Repeat</keyword>
<accession>A0ABQ4R8B6</accession>
<dbReference type="EC" id="2.3.1.191" evidence="7"/>
<feature type="domain" description="UDP-3-O-[3-hydroxymyristoyl] glucosamine N-acyltransferase non-repeat region" evidence="8">
    <location>
        <begin position="34"/>
        <end position="100"/>
    </location>
</feature>
<dbReference type="NCBIfam" id="TIGR01853">
    <property type="entry name" value="lipid_A_lpxD"/>
    <property type="match status" value="1"/>
</dbReference>
<dbReference type="Gene3D" id="3.40.1390.10">
    <property type="entry name" value="MurE/MurF, N-terminal domain"/>
    <property type="match status" value="1"/>
</dbReference>
<dbReference type="CDD" id="cd03352">
    <property type="entry name" value="LbH_LpxD"/>
    <property type="match status" value="1"/>
</dbReference>
<proteinExistence type="inferred from homology"/>
<organism evidence="9 10">
    <name type="scientific">Methylobacterium crusticola</name>
    <dbReference type="NCBI Taxonomy" id="1697972"/>
    <lineage>
        <taxon>Bacteria</taxon>
        <taxon>Pseudomonadati</taxon>
        <taxon>Pseudomonadota</taxon>
        <taxon>Alphaproteobacteria</taxon>
        <taxon>Hyphomicrobiales</taxon>
        <taxon>Methylobacteriaceae</taxon>
        <taxon>Methylobacterium</taxon>
    </lineage>
</organism>
<keyword evidence="6 7" id="KW-0012">Acyltransferase</keyword>
<dbReference type="InterPro" id="IPR007691">
    <property type="entry name" value="LpxD"/>
</dbReference>
<dbReference type="PANTHER" id="PTHR43378:SF2">
    <property type="entry name" value="UDP-3-O-ACYLGLUCOSAMINE N-ACYLTRANSFERASE 1, MITOCHONDRIAL-RELATED"/>
    <property type="match status" value="1"/>
</dbReference>
<sequence length="346" mass="35897">MTSHSLSALHGLALADLADDVGAPLPLHADGGARVRGGASLETAEPWHVAYMDHSRYAAALRDTRAGVCIVSQRFAHMVPSGTAAIVVRDPYRAYAKLLARLHPEEMRPMPQRGRDSPPLGCFVHPTARVAPGVVLDPGVVIGERAVIGAGTVIGTHASVGPDVVIGRDCSIGASATLVRCTIGDRAILHPGVRIGQDGFGFAMGASGHLKVPQLGRVVIGADVEIGANSTVDRGSGRDTVIGDGTKIDNLVQIAHNVRIGRLCVIVAQVGIAGSTVLEDGVAVGGQSAIAGHLHIGRGAQLAAASRVMRDVPAGARWGGMPAKPLREWFREQTTLKALARRRGAP</sequence>
<comment type="pathway">
    <text evidence="7">Bacterial outer membrane biogenesis; LPS lipid A biosynthesis.</text>
</comment>
<dbReference type="InterPro" id="IPR011004">
    <property type="entry name" value="Trimer_LpxA-like_sf"/>
</dbReference>
<dbReference type="PROSITE" id="PS00101">
    <property type="entry name" value="HEXAPEP_TRANSFERASES"/>
    <property type="match status" value="2"/>
</dbReference>
<comment type="subunit">
    <text evidence="7">Homotrimer.</text>
</comment>
<keyword evidence="5 7" id="KW-0443">Lipid metabolism</keyword>
<dbReference type="InterPro" id="IPR018357">
    <property type="entry name" value="Hexapep_transf_CS"/>
</dbReference>
<feature type="active site" description="Proton acceptor" evidence="7">
    <location>
        <position position="256"/>
    </location>
</feature>
<dbReference type="HAMAP" id="MF_00523">
    <property type="entry name" value="LpxD"/>
    <property type="match status" value="1"/>
</dbReference>
<keyword evidence="10" id="KW-1185">Reference proteome</keyword>
<name>A0ABQ4R8B6_9HYPH</name>
<evidence type="ECO:0000256" key="6">
    <source>
        <dbReference type="ARBA" id="ARBA00023315"/>
    </source>
</evidence>
<keyword evidence="2 7" id="KW-0441">Lipid A biosynthesis</keyword>
<evidence type="ECO:0000256" key="2">
    <source>
        <dbReference type="ARBA" id="ARBA00022556"/>
    </source>
</evidence>
<evidence type="ECO:0000256" key="7">
    <source>
        <dbReference type="HAMAP-Rule" id="MF_00523"/>
    </source>
</evidence>
<keyword evidence="1 7" id="KW-0444">Lipid biosynthesis</keyword>
<dbReference type="Pfam" id="PF00132">
    <property type="entry name" value="Hexapep"/>
    <property type="match status" value="2"/>
</dbReference>